<reference evidence="1" key="1">
    <citation type="submission" date="2021-06" db="EMBL/GenBank/DDBJ databases">
        <title>Parelaphostrongylus tenuis whole genome reference sequence.</title>
        <authorList>
            <person name="Garwood T.J."/>
            <person name="Larsen P.A."/>
            <person name="Fountain-Jones N.M."/>
            <person name="Garbe J.R."/>
            <person name="Macchietto M.G."/>
            <person name="Kania S.A."/>
            <person name="Gerhold R.W."/>
            <person name="Richards J.E."/>
            <person name="Wolf T.M."/>
        </authorList>
    </citation>
    <scope>NUCLEOTIDE SEQUENCE</scope>
    <source>
        <strain evidence="1">MNPRO001-30</strain>
        <tissue evidence="1">Meninges</tissue>
    </source>
</reference>
<protein>
    <submittedName>
        <fullName evidence="1">Uncharacterized protein</fullName>
    </submittedName>
</protein>
<evidence type="ECO:0000313" key="2">
    <source>
        <dbReference type="Proteomes" id="UP001196413"/>
    </source>
</evidence>
<name>A0AAD5QLW8_PARTN</name>
<proteinExistence type="predicted"/>
<organism evidence="1 2">
    <name type="scientific">Parelaphostrongylus tenuis</name>
    <name type="common">Meningeal worm</name>
    <dbReference type="NCBI Taxonomy" id="148309"/>
    <lineage>
        <taxon>Eukaryota</taxon>
        <taxon>Metazoa</taxon>
        <taxon>Ecdysozoa</taxon>
        <taxon>Nematoda</taxon>
        <taxon>Chromadorea</taxon>
        <taxon>Rhabditida</taxon>
        <taxon>Rhabditina</taxon>
        <taxon>Rhabditomorpha</taxon>
        <taxon>Strongyloidea</taxon>
        <taxon>Metastrongylidae</taxon>
        <taxon>Parelaphostrongylus</taxon>
    </lineage>
</organism>
<dbReference type="EMBL" id="JAHQIW010001846">
    <property type="protein sequence ID" value="KAJ1353815.1"/>
    <property type="molecule type" value="Genomic_DNA"/>
</dbReference>
<gene>
    <name evidence="1" type="ORF">KIN20_010571</name>
</gene>
<keyword evidence="2" id="KW-1185">Reference proteome</keyword>
<evidence type="ECO:0000313" key="1">
    <source>
        <dbReference type="EMBL" id="KAJ1353815.1"/>
    </source>
</evidence>
<dbReference type="Proteomes" id="UP001196413">
    <property type="component" value="Unassembled WGS sequence"/>
</dbReference>
<sequence length="90" mass="10683">MEIEKQLLMEDIRTKILLGLSSPTLSCNRIMTPYFYCVQNYKEIRFDKHFTSFVKKRKSLEAAETTLEMFLHLLRLECFLKNTAQISICQ</sequence>
<comment type="caution">
    <text evidence="1">The sequence shown here is derived from an EMBL/GenBank/DDBJ whole genome shotgun (WGS) entry which is preliminary data.</text>
</comment>
<accession>A0AAD5QLW8</accession>
<dbReference type="AlphaFoldDB" id="A0AAD5QLW8"/>